<comment type="caution">
    <text evidence="19">The sequence shown here is derived from an EMBL/GenBank/DDBJ whole genome shotgun (WGS) entry which is preliminary data.</text>
</comment>
<accession>A0AAV3XSY5</accession>
<evidence type="ECO:0000259" key="18">
    <source>
        <dbReference type="PROSITE" id="PS50110"/>
    </source>
</evidence>
<dbReference type="PROSITE" id="PS50109">
    <property type="entry name" value="HIS_KIN"/>
    <property type="match status" value="1"/>
</dbReference>
<keyword evidence="6" id="KW-0808">Transferase</keyword>
<dbReference type="Pfam" id="PF00512">
    <property type="entry name" value="HisKA"/>
    <property type="match status" value="1"/>
</dbReference>
<organism evidence="19 20">
    <name type="scientific">Microseira wollei NIES-4236</name>
    <dbReference type="NCBI Taxonomy" id="2530354"/>
    <lineage>
        <taxon>Bacteria</taxon>
        <taxon>Bacillati</taxon>
        <taxon>Cyanobacteriota</taxon>
        <taxon>Cyanophyceae</taxon>
        <taxon>Oscillatoriophycideae</taxon>
        <taxon>Aerosakkonematales</taxon>
        <taxon>Aerosakkonemataceae</taxon>
        <taxon>Microseira</taxon>
    </lineage>
</organism>
<dbReference type="Pfam" id="PF00072">
    <property type="entry name" value="Response_reg"/>
    <property type="match status" value="2"/>
</dbReference>
<keyword evidence="9 19" id="KW-0418">Kinase</keyword>
<dbReference type="InterPro" id="IPR036890">
    <property type="entry name" value="HATPase_C_sf"/>
</dbReference>
<keyword evidence="7" id="KW-0812">Transmembrane</keyword>
<feature type="domain" description="Response regulatory" evidence="18">
    <location>
        <begin position="7"/>
        <end position="124"/>
    </location>
</feature>
<keyword evidence="11" id="KW-1133">Transmembrane helix</keyword>
<evidence type="ECO:0000256" key="8">
    <source>
        <dbReference type="ARBA" id="ARBA00022741"/>
    </source>
</evidence>
<dbReference type="CDD" id="cd00156">
    <property type="entry name" value="REC"/>
    <property type="match status" value="1"/>
</dbReference>
<dbReference type="InterPro" id="IPR050956">
    <property type="entry name" value="2C_system_His_kinase"/>
</dbReference>
<evidence type="ECO:0000256" key="4">
    <source>
        <dbReference type="ARBA" id="ARBA00012438"/>
    </source>
</evidence>
<evidence type="ECO:0000256" key="13">
    <source>
        <dbReference type="ARBA" id="ARBA00023136"/>
    </source>
</evidence>
<dbReference type="Pfam" id="PF02518">
    <property type="entry name" value="HATPase_c"/>
    <property type="match status" value="1"/>
</dbReference>
<dbReference type="PROSITE" id="PS50110">
    <property type="entry name" value="RESPONSE_REGULATORY"/>
    <property type="match status" value="2"/>
</dbReference>
<feature type="modified residue" description="4-aspartylphosphate" evidence="15">
    <location>
        <position position="468"/>
    </location>
</feature>
<dbReference type="EMBL" id="BLAY01000263">
    <property type="protein sequence ID" value="GET43867.1"/>
    <property type="molecule type" value="Genomic_DNA"/>
</dbReference>
<comment type="catalytic activity">
    <reaction evidence="1">
        <text>ATP + protein L-histidine = ADP + protein N-phospho-L-histidine.</text>
        <dbReference type="EC" id="2.7.13.3"/>
    </reaction>
</comment>
<dbReference type="InterPro" id="IPR011006">
    <property type="entry name" value="CheY-like_superfamily"/>
</dbReference>
<feature type="domain" description="Histidine kinase" evidence="17">
    <location>
        <begin position="161"/>
        <end position="390"/>
    </location>
</feature>
<dbReference type="CDD" id="cd16922">
    <property type="entry name" value="HATPase_EvgS-ArcB-TorS-like"/>
    <property type="match status" value="1"/>
</dbReference>
<feature type="modified residue" description="4-aspartylphosphate" evidence="15">
    <location>
        <position position="59"/>
    </location>
</feature>
<dbReference type="InterPro" id="IPR001789">
    <property type="entry name" value="Sig_transdc_resp-reg_receiver"/>
</dbReference>
<keyword evidence="16" id="KW-0175">Coiled coil</keyword>
<name>A0AAV3XSY5_9CYAN</name>
<dbReference type="SUPFAM" id="SSF55874">
    <property type="entry name" value="ATPase domain of HSP90 chaperone/DNA topoisomerase II/histidine kinase"/>
    <property type="match status" value="1"/>
</dbReference>
<dbReference type="RefSeq" id="WP_226593108.1">
    <property type="nucleotide sequence ID" value="NZ_BLAY01000263.1"/>
</dbReference>
<evidence type="ECO:0000256" key="9">
    <source>
        <dbReference type="ARBA" id="ARBA00022777"/>
    </source>
</evidence>
<evidence type="ECO:0000256" key="2">
    <source>
        <dbReference type="ARBA" id="ARBA00004370"/>
    </source>
</evidence>
<evidence type="ECO:0000256" key="6">
    <source>
        <dbReference type="ARBA" id="ARBA00022679"/>
    </source>
</evidence>
<keyword evidence="12" id="KW-0902">Two-component regulatory system</keyword>
<keyword evidence="8" id="KW-0547">Nucleotide-binding</keyword>
<dbReference type="InterPro" id="IPR003594">
    <property type="entry name" value="HATPase_dom"/>
</dbReference>
<dbReference type="SMART" id="SM00388">
    <property type="entry name" value="HisKA"/>
    <property type="match status" value="1"/>
</dbReference>
<evidence type="ECO:0000256" key="16">
    <source>
        <dbReference type="SAM" id="Coils"/>
    </source>
</evidence>
<dbReference type="InterPro" id="IPR004358">
    <property type="entry name" value="Sig_transdc_His_kin-like_C"/>
</dbReference>
<proteinExistence type="inferred from homology"/>
<dbReference type="PANTHER" id="PTHR43719">
    <property type="entry name" value="TWO-COMPONENT HISTIDINE KINASE"/>
    <property type="match status" value="1"/>
</dbReference>
<dbReference type="GO" id="GO:0016020">
    <property type="term" value="C:membrane"/>
    <property type="evidence" value="ECO:0007669"/>
    <property type="project" value="UniProtKB-SubCell"/>
</dbReference>
<evidence type="ECO:0000256" key="14">
    <source>
        <dbReference type="ARBA" id="ARBA00074306"/>
    </source>
</evidence>
<evidence type="ECO:0000256" key="15">
    <source>
        <dbReference type="PROSITE-ProRule" id="PRU00169"/>
    </source>
</evidence>
<evidence type="ECO:0000256" key="10">
    <source>
        <dbReference type="ARBA" id="ARBA00022840"/>
    </source>
</evidence>
<dbReference type="CDD" id="cd00082">
    <property type="entry name" value="HisKA"/>
    <property type="match status" value="1"/>
</dbReference>
<evidence type="ECO:0000256" key="1">
    <source>
        <dbReference type="ARBA" id="ARBA00000085"/>
    </source>
</evidence>
<evidence type="ECO:0000256" key="7">
    <source>
        <dbReference type="ARBA" id="ARBA00022692"/>
    </source>
</evidence>
<feature type="domain" description="Response regulatory" evidence="18">
    <location>
        <begin position="419"/>
        <end position="535"/>
    </location>
</feature>
<comment type="subcellular location">
    <subcellularLocation>
        <location evidence="2">Membrane</location>
    </subcellularLocation>
</comment>
<dbReference type="CDD" id="cd17546">
    <property type="entry name" value="REC_hyHK_CKI1_RcsC-like"/>
    <property type="match status" value="1"/>
</dbReference>
<dbReference type="EC" id="2.7.13.3" evidence="4"/>
<dbReference type="SMART" id="SM00448">
    <property type="entry name" value="REC"/>
    <property type="match status" value="2"/>
</dbReference>
<sequence>MLNVSVRMLLIEDDQGDIDLIRIYLAKAKQFSPRLETATSLEEGLDCLQQGGIDIVLSDLTLPDAQGLETFRQIHTQFPDIPVIILSGLDDEEIAVSAVSLGAQDYLIKGKFNHYLLVRAIRYALERHQLSQTLKRQVIELEQTKRAAEAANKAKSEFLANMTHELRTPLNAILGFTQLLSRDQNLNSQQQEQLQIVSKSGEHLLELINDVLTMSKIEAGMIEIHPSCFNLYNLIDFLQDMFQLRATSKGLQINFNISPDSPHYIETDESRLRQILINLLSNAIKFTESGSVTLQVKLGNRENFSVSPMTNNQLLMTFEIEDTGCGIAPEDLEKLFKPFVQGEAGRQSVGGTGLGLTISQYFAQLMGGNIKIASQVGKGTVVSCEIPVTTVTPANADEFLQKVRKPRAIAVAPNQPQYRILVVEDKWESRHLLVKMLSPLGFEVFEAQNGQAGIELWEKIEPQLILMDMRMPVMDGYEAIKRIRSDLKGQATVIIALTASVLEAGKEITMAMGCNDFISKPFQEEVLLEKIAEHLGVLYLYDSSQPCLQESAKENRIISGEDLKIMPDQWHRDLNRAAIMGDDENIFALLEQIPDEYGDMKATLKDLVDDFRFEILVNLTDNLLA</sequence>
<dbReference type="AlphaFoldDB" id="A0AAV3XSY5"/>
<dbReference type="Gene3D" id="3.30.565.10">
    <property type="entry name" value="Histidine kinase-like ATPase, C-terminal domain"/>
    <property type="match status" value="1"/>
</dbReference>
<dbReference type="FunFam" id="3.30.565.10:FF:000010">
    <property type="entry name" value="Sensor histidine kinase RcsC"/>
    <property type="match status" value="1"/>
</dbReference>
<evidence type="ECO:0000313" key="20">
    <source>
        <dbReference type="Proteomes" id="UP001050975"/>
    </source>
</evidence>
<reference evidence="19" key="1">
    <citation type="submission" date="2019-10" db="EMBL/GenBank/DDBJ databases">
        <title>Draft genome sequece of Microseira wollei NIES-4236.</title>
        <authorList>
            <person name="Yamaguchi H."/>
            <person name="Suzuki S."/>
            <person name="Kawachi M."/>
        </authorList>
    </citation>
    <scope>NUCLEOTIDE SEQUENCE</scope>
    <source>
        <strain evidence="19">NIES-4236</strain>
    </source>
</reference>
<evidence type="ECO:0000259" key="17">
    <source>
        <dbReference type="PROSITE" id="PS50109"/>
    </source>
</evidence>
<keyword evidence="13" id="KW-0472">Membrane</keyword>
<dbReference type="Gene3D" id="1.10.287.130">
    <property type="match status" value="1"/>
</dbReference>
<dbReference type="Gene3D" id="3.40.50.2300">
    <property type="match status" value="2"/>
</dbReference>
<evidence type="ECO:0000256" key="3">
    <source>
        <dbReference type="ARBA" id="ARBA00006402"/>
    </source>
</evidence>
<evidence type="ECO:0000256" key="5">
    <source>
        <dbReference type="ARBA" id="ARBA00022553"/>
    </source>
</evidence>
<keyword evidence="10" id="KW-0067">ATP-binding</keyword>
<dbReference type="InterPro" id="IPR005467">
    <property type="entry name" value="His_kinase_dom"/>
</dbReference>
<dbReference type="GO" id="GO:0000155">
    <property type="term" value="F:phosphorelay sensor kinase activity"/>
    <property type="evidence" value="ECO:0007669"/>
    <property type="project" value="InterPro"/>
</dbReference>
<keyword evidence="5 15" id="KW-0597">Phosphoprotein</keyword>
<evidence type="ECO:0000256" key="11">
    <source>
        <dbReference type="ARBA" id="ARBA00022989"/>
    </source>
</evidence>
<dbReference type="SUPFAM" id="SSF52172">
    <property type="entry name" value="CheY-like"/>
    <property type="match status" value="2"/>
</dbReference>
<gene>
    <name evidence="19" type="ORF">MiSe_86930</name>
</gene>
<protein>
    <recommendedName>
        <fullName evidence="14">Circadian input-output histidine kinase CikA</fullName>
        <ecNumber evidence="4">2.7.13.3</ecNumber>
    </recommendedName>
</protein>
<dbReference type="PANTHER" id="PTHR43719:SF71">
    <property type="entry name" value="SENSOR PROTEIN TORS"/>
    <property type="match status" value="1"/>
</dbReference>
<dbReference type="SMART" id="SM00387">
    <property type="entry name" value="HATPase_c"/>
    <property type="match status" value="1"/>
</dbReference>
<dbReference type="Proteomes" id="UP001050975">
    <property type="component" value="Unassembled WGS sequence"/>
</dbReference>
<dbReference type="GO" id="GO:0005524">
    <property type="term" value="F:ATP binding"/>
    <property type="evidence" value="ECO:0007669"/>
    <property type="project" value="UniProtKB-KW"/>
</dbReference>
<evidence type="ECO:0000256" key="12">
    <source>
        <dbReference type="ARBA" id="ARBA00023012"/>
    </source>
</evidence>
<keyword evidence="20" id="KW-1185">Reference proteome</keyword>
<dbReference type="PRINTS" id="PR00344">
    <property type="entry name" value="BCTRLSENSOR"/>
</dbReference>
<dbReference type="FunFam" id="1.10.287.130:FF:000004">
    <property type="entry name" value="Ethylene receptor 1"/>
    <property type="match status" value="1"/>
</dbReference>
<dbReference type="InterPro" id="IPR003661">
    <property type="entry name" value="HisK_dim/P_dom"/>
</dbReference>
<comment type="similarity">
    <text evidence="3">In the N-terminal section; belongs to the phytochrome family.</text>
</comment>
<feature type="coiled-coil region" evidence="16">
    <location>
        <begin position="131"/>
        <end position="161"/>
    </location>
</feature>
<evidence type="ECO:0000313" key="19">
    <source>
        <dbReference type="EMBL" id="GET43867.1"/>
    </source>
</evidence>